<reference evidence="2 3" key="1">
    <citation type="submission" date="2019-03" db="EMBL/GenBank/DDBJ databases">
        <title>Single cell metagenomics reveals metabolic interactions within the superorganism composed of flagellate Streblomastix strix and complex community of Bacteroidetes bacteria on its surface.</title>
        <authorList>
            <person name="Treitli S.C."/>
            <person name="Kolisko M."/>
            <person name="Husnik F."/>
            <person name="Keeling P."/>
            <person name="Hampl V."/>
        </authorList>
    </citation>
    <scope>NUCLEOTIDE SEQUENCE [LARGE SCALE GENOMIC DNA]</scope>
    <source>
        <strain evidence="2">ST1C</strain>
    </source>
</reference>
<gene>
    <name evidence="2" type="ORF">EZS28_056294</name>
</gene>
<evidence type="ECO:0000313" key="2">
    <source>
        <dbReference type="EMBL" id="KAA6310546.1"/>
    </source>
</evidence>
<evidence type="ECO:0000313" key="3">
    <source>
        <dbReference type="Proteomes" id="UP000324800"/>
    </source>
</evidence>
<evidence type="ECO:0000256" key="1">
    <source>
        <dbReference type="SAM" id="Coils"/>
    </source>
</evidence>
<protein>
    <submittedName>
        <fullName evidence="2">Uncharacterized protein</fullName>
    </submittedName>
</protein>
<accession>A0A5J4PLU4</accession>
<sequence length="88" mass="10538">MINLDYTKRPTVKELLESETMQLVGMFEKSKEQKESEQKEFEQEKEQMNKKVNELELKVSINLKIINQRFCKNSPQEPEILKMILIHI</sequence>
<comment type="caution">
    <text evidence="2">The sequence shown here is derived from an EMBL/GenBank/DDBJ whole genome shotgun (WGS) entry which is preliminary data.</text>
</comment>
<keyword evidence="1" id="KW-0175">Coiled coil</keyword>
<name>A0A5J4PLU4_9EUKA</name>
<dbReference type="AlphaFoldDB" id="A0A5J4PLU4"/>
<dbReference type="EMBL" id="SNRW01049697">
    <property type="protein sequence ID" value="KAA6310546.1"/>
    <property type="molecule type" value="Genomic_DNA"/>
</dbReference>
<feature type="coiled-coil region" evidence="1">
    <location>
        <begin position="27"/>
        <end position="58"/>
    </location>
</feature>
<organism evidence="2 3">
    <name type="scientific">Streblomastix strix</name>
    <dbReference type="NCBI Taxonomy" id="222440"/>
    <lineage>
        <taxon>Eukaryota</taxon>
        <taxon>Metamonada</taxon>
        <taxon>Preaxostyla</taxon>
        <taxon>Oxymonadida</taxon>
        <taxon>Streblomastigidae</taxon>
        <taxon>Streblomastix</taxon>
    </lineage>
</organism>
<dbReference type="Proteomes" id="UP000324800">
    <property type="component" value="Unassembled WGS sequence"/>
</dbReference>
<proteinExistence type="predicted"/>